<gene>
    <name evidence="1" type="ORF">M2283_001113</name>
</gene>
<keyword evidence="2" id="KW-1185">Reference proteome</keyword>
<name>A0ABT6LC03_9ACTN</name>
<accession>A0ABT6LC03</accession>
<dbReference type="EMBL" id="JARXVH010000002">
    <property type="protein sequence ID" value="MDH6213830.1"/>
    <property type="molecule type" value="Genomic_DNA"/>
</dbReference>
<evidence type="ECO:0000313" key="1">
    <source>
        <dbReference type="EMBL" id="MDH6213830.1"/>
    </source>
</evidence>
<reference evidence="1 2" key="1">
    <citation type="submission" date="2023-04" db="EMBL/GenBank/DDBJ databases">
        <title>Forest soil microbial communities from Buena Vista Peninsula, Colon Province, Panama.</title>
        <authorList>
            <person name="Bouskill N."/>
        </authorList>
    </citation>
    <scope>NUCLEOTIDE SEQUENCE [LARGE SCALE GENOMIC DNA]</scope>
    <source>
        <strain evidence="1 2">GGS1</strain>
    </source>
</reference>
<dbReference type="RefSeq" id="WP_280874879.1">
    <property type="nucleotide sequence ID" value="NZ_JARXVH010000002.1"/>
</dbReference>
<organism evidence="1 2">
    <name type="scientific">Streptomyces pseudovenezuelae</name>
    <dbReference type="NCBI Taxonomy" id="67350"/>
    <lineage>
        <taxon>Bacteria</taxon>
        <taxon>Bacillati</taxon>
        <taxon>Actinomycetota</taxon>
        <taxon>Actinomycetes</taxon>
        <taxon>Kitasatosporales</taxon>
        <taxon>Streptomycetaceae</taxon>
        <taxon>Streptomyces</taxon>
        <taxon>Streptomyces aurantiacus group</taxon>
    </lineage>
</organism>
<dbReference type="Proteomes" id="UP001160499">
    <property type="component" value="Unassembled WGS sequence"/>
</dbReference>
<evidence type="ECO:0000313" key="2">
    <source>
        <dbReference type="Proteomes" id="UP001160499"/>
    </source>
</evidence>
<protein>
    <submittedName>
        <fullName evidence="1">Uncharacterized protein</fullName>
    </submittedName>
</protein>
<proteinExistence type="predicted"/>
<comment type="caution">
    <text evidence="1">The sequence shown here is derived from an EMBL/GenBank/DDBJ whole genome shotgun (WGS) entry which is preliminary data.</text>
</comment>
<sequence>MPQDVTFDLPFDMPVSRHLESAQERQPCRGRECFLIDTAEAAMRVLVLQQE</sequence>